<dbReference type="SUPFAM" id="SSF56091">
    <property type="entry name" value="DNA ligase/mRNA capping enzyme, catalytic domain"/>
    <property type="match status" value="1"/>
</dbReference>
<evidence type="ECO:0000313" key="9">
    <source>
        <dbReference type="EMBL" id="PRP81462.1"/>
    </source>
</evidence>
<feature type="compositionally biased region" description="Basic and acidic residues" evidence="6">
    <location>
        <begin position="185"/>
        <end position="201"/>
    </location>
</feature>
<evidence type="ECO:0000259" key="7">
    <source>
        <dbReference type="Pfam" id="PF01068"/>
    </source>
</evidence>
<keyword evidence="4" id="KW-0227">DNA damage</keyword>
<protein>
    <submittedName>
        <fullName evidence="9">ATP dependent DNA ligase-like protein</fullName>
    </submittedName>
</protein>
<dbReference type="GO" id="GO:0006310">
    <property type="term" value="P:DNA recombination"/>
    <property type="evidence" value="ECO:0007669"/>
    <property type="project" value="InterPro"/>
</dbReference>
<dbReference type="OrthoDB" id="411785at2759"/>
<dbReference type="CDD" id="cd07896">
    <property type="entry name" value="Adenylation_kDNA_ligase_like"/>
    <property type="match status" value="1"/>
</dbReference>
<feature type="compositionally biased region" description="Basic and acidic residues" evidence="6">
    <location>
        <begin position="131"/>
        <end position="141"/>
    </location>
</feature>
<dbReference type="GO" id="GO:0005524">
    <property type="term" value="F:ATP binding"/>
    <property type="evidence" value="ECO:0007669"/>
    <property type="project" value="InterPro"/>
</dbReference>
<keyword evidence="2 9" id="KW-0436">Ligase</keyword>
<keyword evidence="5" id="KW-0234">DNA repair</keyword>
<feature type="compositionally biased region" description="Polar residues" evidence="6">
    <location>
        <begin position="492"/>
        <end position="505"/>
    </location>
</feature>
<dbReference type="InterPro" id="IPR012340">
    <property type="entry name" value="NA-bd_OB-fold"/>
</dbReference>
<dbReference type="PANTHER" id="PTHR47810">
    <property type="entry name" value="DNA LIGASE"/>
    <property type="match status" value="1"/>
</dbReference>
<feature type="domain" description="DNA ligase OB-like" evidence="8">
    <location>
        <begin position="397"/>
        <end position="462"/>
    </location>
</feature>
<dbReference type="Pfam" id="PF14743">
    <property type="entry name" value="DNA_ligase_OB_2"/>
    <property type="match status" value="1"/>
</dbReference>
<name>A0A2P6NC06_9EUKA</name>
<dbReference type="InterPro" id="IPR029319">
    <property type="entry name" value="DNA_ligase_OB"/>
</dbReference>
<feature type="compositionally biased region" description="Basic and acidic residues" evidence="6">
    <location>
        <begin position="112"/>
        <end position="122"/>
    </location>
</feature>
<dbReference type="Gene3D" id="2.60.200.20">
    <property type="match status" value="1"/>
</dbReference>
<proteinExistence type="predicted"/>
<evidence type="ECO:0000256" key="3">
    <source>
        <dbReference type="ARBA" id="ARBA00022705"/>
    </source>
</evidence>
<dbReference type="NCBIfam" id="NF006592">
    <property type="entry name" value="PRK09125.1"/>
    <property type="match status" value="1"/>
</dbReference>
<dbReference type="AlphaFoldDB" id="A0A2P6NC06"/>
<dbReference type="Gene3D" id="3.30.1490.70">
    <property type="match status" value="1"/>
</dbReference>
<dbReference type="GO" id="GO:0006281">
    <property type="term" value="P:DNA repair"/>
    <property type="evidence" value="ECO:0007669"/>
    <property type="project" value="UniProtKB-KW"/>
</dbReference>
<evidence type="ECO:0000256" key="6">
    <source>
        <dbReference type="SAM" id="MobiDB-lite"/>
    </source>
</evidence>
<feature type="region of interest" description="Disordered" evidence="6">
    <location>
        <begin position="185"/>
        <end position="211"/>
    </location>
</feature>
<evidence type="ECO:0000256" key="2">
    <source>
        <dbReference type="ARBA" id="ARBA00022598"/>
    </source>
</evidence>
<dbReference type="InterPro" id="IPR012310">
    <property type="entry name" value="DNA_ligase_ATP-dep_cent"/>
</dbReference>
<sequence>MGIDNNMPFIRHKQSRDEISLDTEVILGRGIGVLEKVSDKICSRKQARVFTAQDGCANNPIQIIPKEGQETTLSRDSKVSFDRRLSSDRLQINLHKGDVFILPGGQEFSVEVEDKKRPHDSSTESSNKKSKPTDLKDGDSAHHMNHRLERHGDVYQCDCEAWKYTPGDWKKKTCKHLISYLGQDHETKGEETSASEKEGKPGKKKDKKPRPPIILAEKWTLETDPTGYWISEKLDGVRAYWDGQDLISRLGNKFCPPDFFREELPLDMKLDGELWIERRCFQATVSVVRTGGGTKHWAKLKYKVFDAPSLPGTFEDRMEAIRQYLQTRQCRYVTLHEQEKCEGHEHLKTLLNAVEVMGGEGLMLREAGSHYEPQRSRTLLKVKNFYDAEAKVLAHEPGKGKFSGMCGALWCDIGDGTKFSVGSGMNTKDRKNPPAIGSIITFRYQELSDAGIPRFPVYVGERHDVKVDTMNGTWTLTCFKWPPSPDRIPKPKTTTKQNAYTKKQK</sequence>
<dbReference type="Pfam" id="PF01068">
    <property type="entry name" value="DNA_ligase_A_M"/>
    <property type="match status" value="1"/>
</dbReference>
<evidence type="ECO:0000256" key="1">
    <source>
        <dbReference type="ARBA" id="ARBA00001968"/>
    </source>
</evidence>
<dbReference type="GO" id="GO:0003910">
    <property type="term" value="F:DNA ligase (ATP) activity"/>
    <property type="evidence" value="ECO:0007669"/>
    <property type="project" value="InterPro"/>
</dbReference>
<evidence type="ECO:0000313" key="10">
    <source>
        <dbReference type="Proteomes" id="UP000241769"/>
    </source>
</evidence>
<dbReference type="InterPro" id="IPR016059">
    <property type="entry name" value="DNA_ligase_ATP-dep_CS"/>
</dbReference>
<keyword evidence="10" id="KW-1185">Reference proteome</keyword>
<evidence type="ECO:0000259" key="8">
    <source>
        <dbReference type="Pfam" id="PF14743"/>
    </source>
</evidence>
<organism evidence="9 10">
    <name type="scientific">Planoprotostelium fungivorum</name>
    <dbReference type="NCBI Taxonomy" id="1890364"/>
    <lineage>
        <taxon>Eukaryota</taxon>
        <taxon>Amoebozoa</taxon>
        <taxon>Evosea</taxon>
        <taxon>Variosea</taxon>
        <taxon>Cavosteliida</taxon>
        <taxon>Cavosteliaceae</taxon>
        <taxon>Planoprotostelium</taxon>
    </lineage>
</organism>
<reference evidence="9 10" key="1">
    <citation type="journal article" date="2018" name="Genome Biol. Evol.">
        <title>Multiple Roots of Fruiting Body Formation in Amoebozoa.</title>
        <authorList>
            <person name="Hillmann F."/>
            <person name="Forbes G."/>
            <person name="Novohradska S."/>
            <person name="Ferling I."/>
            <person name="Riege K."/>
            <person name="Groth M."/>
            <person name="Westermann M."/>
            <person name="Marz M."/>
            <person name="Spaller T."/>
            <person name="Winckler T."/>
            <person name="Schaap P."/>
            <person name="Glockner G."/>
        </authorList>
    </citation>
    <scope>NUCLEOTIDE SEQUENCE [LARGE SCALE GENOMIC DNA]</scope>
    <source>
        <strain evidence="9 10">Jena</strain>
    </source>
</reference>
<dbReference type="InterPro" id="IPR050326">
    <property type="entry name" value="NAD_dep_DNA_ligaseB"/>
</dbReference>
<comment type="cofactor">
    <cofactor evidence="1">
        <name>a divalent metal cation</name>
        <dbReference type="ChEBI" id="CHEBI:60240"/>
    </cofactor>
</comment>
<gene>
    <name evidence="9" type="ORF">PROFUN_10992</name>
</gene>
<feature type="region of interest" description="Disordered" evidence="6">
    <location>
        <begin position="485"/>
        <end position="505"/>
    </location>
</feature>
<dbReference type="Gene3D" id="2.40.50.140">
    <property type="entry name" value="Nucleic acid-binding proteins"/>
    <property type="match status" value="1"/>
</dbReference>
<dbReference type="PANTHER" id="PTHR47810:SF1">
    <property type="entry name" value="DNA LIGASE B"/>
    <property type="match status" value="1"/>
</dbReference>
<dbReference type="EMBL" id="MDYQ01000124">
    <property type="protein sequence ID" value="PRP81462.1"/>
    <property type="molecule type" value="Genomic_DNA"/>
</dbReference>
<accession>A0A2P6NC06</accession>
<dbReference type="PROSITE" id="PS00333">
    <property type="entry name" value="DNA_LIGASE_A2"/>
    <property type="match status" value="1"/>
</dbReference>
<evidence type="ECO:0000256" key="5">
    <source>
        <dbReference type="ARBA" id="ARBA00023204"/>
    </source>
</evidence>
<dbReference type="GO" id="GO:0006260">
    <property type="term" value="P:DNA replication"/>
    <property type="evidence" value="ECO:0007669"/>
    <property type="project" value="UniProtKB-KW"/>
</dbReference>
<evidence type="ECO:0000256" key="4">
    <source>
        <dbReference type="ARBA" id="ARBA00022763"/>
    </source>
</evidence>
<dbReference type="SUPFAM" id="SSF50249">
    <property type="entry name" value="Nucleic acid-binding proteins"/>
    <property type="match status" value="1"/>
</dbReference>
<dbReference type="CDD" id="cd08041">
    <property type="entry name" value="OBF_kDNA_ligase_like"/>
    <property type="match status" value="1"/>
</dbReference>
<dbReference type="STRING" id="1890364.A0A2P6NC06"/>
<dbReference type="Gene3D" id="3.30.470.30">
    <property type="entry name" value="DNA ligase/mRNA capping enzyme"/>
    <property type="match status" value="1"/>
</dbReference>
<dbReference type="Proteomes" id="UP000241769">
    <property type="component" value="Unassembled WGS sequence"/>
</dbReference>
<feature type="region of interest" description="Disordered" evidence="6">
    <location>
        <begin position="111"/>
        <end position="141"/>
    </location>
</feature>
<feature type="domain" description="ATP-dependent DNA ligase family profile" evidence="7">
    <location>
        <begin position="225"/>
        <end position="383"/>
    </location>
</feature>
<keyword evidence="3" id="KW-0235">DNA replication</keyword>
<comment type="caution">
    <text evidence="9">The sequence shown here is derived from an EMBL/GenBank/DDBJ whole genome shotgun (WGS) entry which is preliminary data.</text>
</comment>
<dbReference type="InParanoid" id="A0A2P6NC06"/>